<organism evidence="4">
    <name type="scientific">Gongylonema pulchrum</name>
    <dbReference type="NCBI Taxonomy" id="637853"/>
    <lineage>
        <taxon>Eukaryota</taxon>
        <taxon>Metazoa</taxon>
        <taxon>Ecdysozoa</taxon>
        <taxon>Nematoda</taxon>
        <taxon>Chromadorea</taxon>
        <taxon>Rhabditida</taxon>
        <taxon>Spirurina</taxon>
        <taxon>Spiruromorpha</taxon>
        <taxon>Spiruroidea</taxon>
        <taxon>Gongylonematidae</taxon>
        <taxon>Gongylonema</taxon>
    </lineage>
</organism>
<accession>A0A183DKM5</accession>
<dbReference type="AlphaFoldDB" id="A0A183DKM5"/>
<dbReference type="WBParaSite" id="GPUH_0000927701-mRNA-1">
    <property type="protein sequence ID" value="GPUH_0000927701-mRNA-1"/>
    <property type="gene ID" value="GPUH_0000927701"/>
</dbReference>
<reference evidence="2 3" key="2">
    <citation type="submission" date="2018-11" db="EMBL/GenBank/DDBJ databases">
        <authorList>
            <consortium name="Pathogen Informatics"/>
        </authorList>
    </citation>
    <scope>NUCLEOTIDE SEQUENCE [LARGE SCALE GENOMIC DNA]</scope>
</reference>
<gene>
    <name evidence="2" type="ORF">GPUH_LOCUS9267</name>
</gene>
<proteinExistence type="predicted"/>
<dbReference type="Proteomes" id="UP000271098">
    <property type="component" value="Unassembled WGS sequence"/>
</dbReference>
<protein>
    <submittedName>
        <fullName evidence="4">ZM domain-containing protein</fullName>
    </submittedName>
</protein>
<name>A0A183DKM5_9BILA</name>
<evidence type="ECO:0000313" key="3">
    <source>
        <dbReference type="Proteomes" id="UP000271098"/>
    </source>
</evidence>
<reference evidence="4" key="1">
    <citation type="submission" date="2016-06" db="UniProtKB">
        <authorList>
            <consortium name="WormBaseParasite"/>
        </authorList>
    </citation>
    <scope>IDENTIFICATION</scope>
</reference>
<evidence type="ECO:0000313" key="2">
    <source>
        <dbReference type="EMBL" id="VDK70154.1"/>
    </source>
</evidence>
<feature type="region of interest" description="Disordered" evidence="1">
    <location>
        <begin position="205"/>
        <end position="241"/>
    </location>
</feature>
<evidence type="ECO:0000256" key="1">
    <source>
        <dbReference type="SAM" id="MobiDB-lite"/>
    </source>
</evidence>
<sequence length="241" mass="26757">STVNSAPGSVASEFASLNQWTVSDIRRVQSENAVGHAYFGNPSQTSVPRQAAFALQDRADHQAQSQKSRPAVQPMHDLEPYLFSLQEYQAKNFPRSHDYLKSEESSAASEKPIAYQLARQETPVCNSICEISMPSNSLLREVPQKPPVTQSVPSQTQRNLLDPAVAAWIKATLVDLTFDIEDNQRQQLNYWPTAIDAGHMQRYDGHSCTGDSRSEIRANANYDNRGEVGNRHDGDSESTGH</sequence>
<dbReference type="EMBL" id="UYRT01029636">
    <property type="protein sequence ID" value="VDK70154.1"/>
    <property type="molecule type" value="Genomic_DNA"/>
</dbReference>
<keyword evidence="3" id="KW-1185">Reference proteome</keyword>
<feature type="compositionally biased region" description="Basic and acidic residues" evidence="1">
    <location>
        <begin position="224"/>
        <end position="241"/>
    </location>
</feature>
<evidence type="ECO:0000313" key="4">
    <source>
        <dbReference type="WBParaSite" id="GPUH_0000927701-mRNA-1"/>
    </source>
</evidence>